<evidence type="ECO:0000256" key="1">
    <source>
        <dbReference type="ARBA" id="ARBA00010688"/>
    </source>
</evidence>
<sequence length="338" mass="35402">MTPMSDARFDVLAVGNAIVDVLSPATDAFLAAEGIAKDAMTLIDEDRARTLYARMQPGKEASGGSAANTVAGIASLGGKAAYIGKVADDQLGEIFTHDIRTIGVHFDTPPLTDGPATARCLINVTPDAGRSMSTFLGAAALVTEKDVAAGADALQASEIIYLEGYLFDREEAKRGYVAAAEMAAAHKRRTALTLSDVFCVERHRAAFRHLVAHHIDILLANEAEIIALYEASDFDAAMAQVRKDVAIVAVTRSEKGAVIARGDEMVTVAAEPVTQLVDTTGAGDLFAAGFLLGIAQEKPLAEAGRMGAICAAEVISHYGARPEISLKTLAETAGIAFE</sequence>
<dbReference type="Gene3D" id="3.30.1110.10">
    <property type="match status" value="1"/>
</dbReference>
<dbReference type="PANTHER" id="PTHR43320:SF3">
    <property type="entry name" value="CARBOHYDRATE KINASE PFKB DOMAIN-CONTAINING PROTEIN"/>
    <property type="match status" value="1"/>
</dbReference>
<dbReference type="InterPro" id="IPR002173">
    <property type="entry name" value="Carboh/pur_kinase_PfkB_CS"/>
</dbReference>
<dbReference type="CDD" id="cd01168">
    <property type="entry name" value="adenosine_kinase"/>
    <property type="match status" value="1"/>
</dbReference>
<keyword evidence="2" id="KW-0808">Transferase</keyword>
<dbReference type="RefSeq" id="WP_011644914.1">
    <property type="nucleotide sequence ID" value="NC_008347.1"/>
</dbReference>
<dbReference type="InterPro" id="IPR029056">
    <property type="entry name" value="Ribokinase-like"/>
</dbReference>
<dbReference type="AlphaFoldDB" id="Q0AKC3"/>
<dbReference type="PANTHER" id="PTHR43320">
    <property type="entry name" value="SUGAR KINASE"/>
    <property type="match status" value="1"/>
</dbReference>
<comment type="similarity">
    <text evidence="1">Belongs to the carbohydrate kinase PfkB family.</text>
</comment>
<name>Q0AKC3_MARMM</name>
<reference evidence="5 6" key="1">
    <citation type="submission" date="2006-08" db="EMBL/GenBank/DDBJ databases">
        <title>Complete sequence of Maricaulis maris MCS10.</title>
        <authorList>
            <consortium name="US DOE Joint Genome Institute"/>
            <person name="Copeland A."/>
            <person name="Lucas S."/>
            <person name="Lapidus A."/>
            <person name="Barry K."/>
            <person name="Detter J.C."/>
            <person name="Glavina del Rio T."/>
            <person name="Hammon N."/>
            <person name="Israni S."/>
            <person name="Dalin E."/>
            <person name="Tice H."/>
            <person name="Pitluck S."/>
            <person name="Saunders E."/>
            <person name="Brettin T."/>
            <person name="Bruce D."/>
            <person name="Han C."/>
            <person name="Tapia R."/>
            <person name="Gilna P."/>
            <person name="Schmutz J."/>
            <person name="Larimer F."/>
            <person name="Land M."/>
            <person name="Hauser L."/>
            <person name="Kyrpides N."/>
            <person name="Mikhailova N."/>
            <person name="Viollier P."/>
            <person name="Stephens C."/>
            <person name="Richardson P."/>
        </authorList>
    </citation>
    <scope>NUCLEOTIDE SEQUENCE [LARGE SCALE GENOMIC DNA]</scope>
    <source>
        <strain evidence="5 6">MCS10</strain>
    </source>
</reference>
<dbReference type="eggNOG" id="COG0524">
    <property type="taxonomic scope" value="Bacteria"/>
</dbReference>
<dbReference type="HOGENOM" id="CLU_027634_5_1_5"/>
<dbReference type="Pfam" id="PF00294">
    <property type="entry name" value="PfkB"/>
    <property type="match status" value="1"/>
</dbReference>
<dbReference type="STRING" id="394221.Mmar10_2989"/>
<dbReference type="Proteomes" id="UP000001964">
    <property type="component" value="Chromosome"/>
</dbReference>
<evidence type="ECO:0000313" key="6">
    <source>
        <dbReference type="Proteomes" id="UP000001964"/>
    </source>
</evidence>
<dbReference type="EMBL" id="CP000449">
    <property type="protein sequence ID" value="ABI67270.1"/>
    <property type="molecule type" value="Genomic_DNA"/>
</dbReference>
<dbReference type="InterPro" id="IPR011611">
    <property type="entry name" value="PfkB_dom"/>
</dbReference>
<dbReference type="SUPFAM" id="SSF53613">
    <property type="entry name" value="Ribokinase-like"/>
    <property type="match status" value="1"/>
</dbReference>
<proteinExistence type="inferred from homology"/>
<evidence type="ECO:0000259" key="4">
    <source>
        <dbReference type="Pfam" id="PF00294"/>
    </source>
</evidence>
<evidence type="ECO:0000256" key="3">
    <source>
        <dbReference type="ARBA" id="ARBA00022777"/>
    </source>
</evidence>
<keyword evidence="6" id="KW-1185">Reference proteome</keyword>
<keyword evidence="3" id="KW-0418">Kinase</keyword>
<dbReference type="PROSITE" id="PS00584">
    <property type="entry name" value="PFKB_KINASES_2"/>
    <property type="match status" value="1"/>
</dbReference>
<dbReference type="Gene3D" id="3.40.1190.20">
    <property type="match status" value="1"/>
</dbReference>
<dbReference type="GO" id="GO:0016301">
    <property type="term" value="F:kinase activity"/>
    <property type="evidence" value="ECO:0007669"/>
    <property type="project" value="UniProtKB-KW"/>
</dbReference>
<organism evidence="5 6">
    <name type="scientific">Maricaulis maris (strain MCS10)</name>
    <name type="common">Caulobacter maris</name>
    <dbReference type="NCBI Taxonomy" id="394221"/>
    <lineage>
        <taxon>Bacteria</taxon>
        <taxon>Pseudomonadati</taxon>
        <taxon>Pseudomonadota</taxon>
        <taxon>Alphaproteobacteria</taxon>
        <taxon>Maricaulales</taxon>
        <taxon>Maricaulaceae</taxon>
        <taxon>Maricaulis</taxon>
    </lineage>
</organism>
<protein>
    <submittedName>
        <fullName evidence="5">PfkB domain protein</fullName>
    </submittedName>
</protein>
<accession>Q0AKC3</accession>
<evidence type="ECO:0000313" key="5">
    <source>
        <dbReference type="EMBL" id="ABI67270.1"/>
    </source>
</evidence>
<dbReference type="KEGG" id="mmr:Mmar10_2989"/>
<gene>
    <name evidence="5" type="ordered locus">Mmar10_2989</name>
</gene>
<evidence type="ECO:0000256" key="2">
    <source>
        <dbReference type="ARBA" id="ARBA00022679"/>
    </source>
</evidence>
<feature type="domain" description="Carbohydrate kinase PfkB" evidence="4">
    <location>
        <begin position="54"/>
        <end position="322"/>
    </location>
</feature>
<dbReference type="InterPro" id="IPR052700">
    <property type="entry name" value="Carb_kinase_PfkB-like"/>
</dbReference>